<dbReference type="EC" id="6.1.1.19" evidence="9"/>
<proteinExistence type="inferred from homology"/>
<keyword evidence="2 9" id="KW-0963">Cytoplasm</keyword>
<dbReference type="Gene3D" id="3.30.1360.70">
    <property type="entry name" value="Arginyl tRNA synthetase N-terminal domain"/>
    <property type="match status" value="1"/>
</dbReference>
<dbReference type="GO" id="GO:0004814">
    <property type="term" value="F:arginine-tRNA ligase activity"/>
    <property type="evidence" value="ECO:0007669"/>
    <property type="project" value="UniProtKB-UniRule"/>
</dbReference>
<dbReference type="RefSeq" id="WP_149485848.1">
    <property type="nucleotide sequence ID" value="NZ_CP036150.1"/>
</dbReference>
<comment type="similarity">
    <text evidence="1 9 10">Belongs to the class-I aminoacyl-tRNA synthetase family.</text>
</comment>
<gene>
    <name evidence="9" type="primary">argS</name>
    <name evidence="13" type="ORF">EXM22_07115</name>
</gene>
<evidence type="ECO:0000256" key="4">
    <source>
        <dbReference type="ARBA" id="ARBA00022741"/>
    </source>
</evidence>
<dbReference type="SUPFAM" id="SSF47323">
    <property type="entry name" value="Anticodon-binding domain of a subclass of class I aminoacyl-tRNA synthetases"/>
    <property type="match status" value="1"/>
</dbReference>
<feature type="domain" description="Arginyl tRNA synthetase N-terminal" evidence="12">
    <location>
        <begin position="6"/>
        <end position="92"/>
    </location>
</feature>
<keyword evidence="5 9" id="KW-0067">ATP-binding</keyword>
<dbReference type="InterPro" id="IPR009080">
    <property type="entry name" value="tRNAsynth_Ia_anticodon-bd"/>
</dbReference>
<dbReference type="SMART" id="SM00836">
    <property type="entry name" value="DALR_1"/>
    <property type="match status" value="1"/>
</dbReference>
<dbReference type="InterPro" id="IPR001412">
    <property type="entry name" value="aa-tRNA-synth_I_CS"/>
</dbReference>
<dbReference type="PRINTS" id="PR01038">
    <property type="entry name" value="TRNASYNTHARG"/>
</dbReference>
<dbReference type="FunFam" id="1.10.730.10:FF:000006">
    <property type="entry name" value="Arginyl-tRNA synthetase 2, mitochondrial"/>
    <property type="match status" value="1"/>
</dbReference>
<protein>
    <recommendedName>
        <fullName evidence="9">Arginine--tRNA ligase</fullName>
        <ecNumber evidence="9">6.1.1.19</ecNumber>
    </recommendedName>
    <alternativeName>
        <fullName evidence="9">Arginyl-tRNA synthetase</fullName>
        <shortName evidence="9">ArgRS</shortName>
    </alternativeName>
</protein>
<keyword evidence="7 9" id="KW-0030">Aminoacyl-tRNA synthetase</keyword>
<dbReference type="KEGG" id="ock:EXM22_07115"/>
<dbReference type="SMART" id="SM01016">
    <property type="entry name" value="Arg_tRNA_synt_N"/>
    <property type="match status" value="1"/>
</dbReference>
<evidence type="ECO:0000313" key="14">
    <source>
        <dbReference type="Proteomes" id="UP000324209"/>
    </source>
</evidence>
<evidence type="ECO:0000256" key="2">
    <source>
        <dbReference type="ARBA" id="ARBA00022490"/>
    </source>
</evidence>
<dbReference type="InterPro" id="IPR036695">
    <property type="entry name" value="Arg-tRNA-synth_N_sf"/>
</dbReference>
<dbReference type="PANTHER" id="PTHR11956:SF5">
    <property type="entry name" value="ARGININE--TRNA LIGASE, CYTOPLASMIC"/>
    <property type="match status" value="1"/>
</dbReference>
<evidence type="ECO:0000256" key="8">
    <source>
        <dbReference type="ARBA" id="ARBA00049339"/>
    </source>
</evidence>
<evidence type="ECO:0000313" key="13">
    <source>
        <dbReference type="EMBL" id="QEN07768.1"/>
    </source>
</evidence>
<evidence type="ECO:0000256" key="3">
    <source>
        <dbReference type="ARBA" id="ARBA00022598"/>
    </source>
</evidence>
<evidence type="ECO:0000259" key="11">
    <source>
        <dbReference type="SMART" id="SM00836"/>
    </source>
</evidence>
<dbReference type="InterPro" id="IPR005148">
    <property type="entry name" value="Arg-tRNA-synth_N"/>
</dbReference>
<keyword evidence="4 9" id="KW-0547">Nucleotide-binding</keyword>
<dbReference type="Pfam" id="PF00750">
    <property type="entry name" value="tRNA-synt_1d"/>
    <property type="match status" value="1"/>
</dbReference>
<dbReference type="AlphaFoldDB" id="A0A5C1QKC2"/>
<evidence type="ECO:0000259" key="12">
    <source>
        <dbReference type="SMART" id="SM01016"/>
    </source>
</evidence>
<dbReference type="Gene3D" id="3.40.50.620">
    <property type="entry name" value="HUPs"/>
    <property type="match status" value="1"/>
</dbReference>
<keyword evidence="6 9" id="KW-0648">Protein biosynthesis</keyword>
<dbReference type="CDD" id="cd00671">
    <property type="entry name" value="ArgRS_core"/>
    <property type="match status" value="1"/>
</dbReference>
<evidence type="ECO:0000256" key="5">
    <source>
        <dbReference type="ARBA" id="ARBA00022840"/>
    </source>
</evidence>
<feature type="short sequence motif" description="'HIGH' region" evidence="9">
    <location>
        <begin position="130"/>
        <end position="140"/>
    </location>
</feature>
<evidence type="ECO:0000256" key="6">
    <source>
        <dbReference type="ARBA" id="ARBA00022917"/>
    </source>
</evidence>
<dbReference type="EMBL" id="CP036150">
    <property type="protein sequence ID" value="QEN07768.1"/>
    <property type="molecule type" value="Genomic_DNA"/>
</dbReference>
<dbReference type="GO" id="GO:0006420">
    <property type="term" value="P:arginyl-tRNA aminoacylation"/>
    <property type="evidence" value="ECO:0007669"/>
    <property type="project" value="UniProtKB-UniRule"/>
</dbReference>
<accession>A0A5C1QKC2</accession>
<organism evidence="13 14">
    <name type="scientific">Oceanispirochaeta crateris</name>
    <dbReference type="NCBI Taxonomy" id="2518645"/>
    <lineage>
        <taxon>Bacteria</taxon>
        <taxon>Pseudomonadati</taxon>
        <taxon>Spirochaetota</taxon>
        <taxon>Spirochaetia</taxon>
        <taxon>Spirochaetales</taxon>
        <taxon>Spirochaetaceae</taxon>
        <taxon>Oceanispirochaeta</taxon>
    </lineage>
</organism>
<sequence>MDKQKKQWQIILSEALKKAAIEKGLHQTDFIEKIIVEQPPRPELGDLAFPMFPFAKDFRTAPPAIAASVVAAIREDAPGRAETAGPYVNIFLDRAAVVSALVGDVQAHGESFGHSRHLADQKVMVEFSCPNTNKPLHLGHLRNDAIGESVSRILAACGAEVQKVNLINNRGVHICKSMLAYQKFGNGITPESSGKKGDHLVGEFYVKFNKWSKEDETAEAQAQDMLIRWEQGDEEVTALWEMMNKWTIDGIAETYKNTNISFDRYYYESDTYLSGRDEVLKGLENGVFYKDKDGSIRLDLSEIGMDTKVMLRSDGTSVYMTQDLGTAIARHKDFPFDRLIYVVGAEQVYHFQVLFHALKKLGYSWADMLYHLSYGMVNLPEGKMKSREGTVVDADDLLRQLSSMASDEIRIKDRAEAVGDVEDTGQKIALAALHYFLLQVSPYKDMVFNPKESLSFNGNTGPYLQYMSARISSMLNKYEGLKAEYAGIEEDFSLLTSDVEWELVKSLSSFPDIVRTAATDLNPSIVACHLYDIAKNFSRFYNDCPILGVDNKALTVGRIALSRAVLQVLKNGFKLVNIPFLSKM</sequence>
<evidence type="ECO:0000256" key="7">
    <source>
        <dbReference type="ARBA" id="ARBA00023146"/>
    </source>
</evidence>
<dbReference type="PANTHER" id="PTHR11956">
    <property type="entry name" value="ARGINYL-TRNA SYNTHETASE"/>
    <property type="match status" value="1"/>
</dbReference>
<dbReference type="SUPFAM" id="SSF52374">
    <property type="entry name" value="Nucleotidylyl transferase"/>
    <property type="match status" value="1"/>
</dbReference>
<feature type="domain" description="DALR anticodon binding" evidence="11">
    <location>
        <begin position="464"/>
        <end position="584"/>
    </location>
</feature>
<dbReference type="InterPro" id="IPR008909">
    <property type="entry name" value="DALR_anticod-bd"/>
</dbReference>
<dbReference type="Gene3D" id="1.10.730.10">
    <property type="entry name" value="Isoleucyl-tRNA Synthetase, Domain 1"/>
    <property type="match status" value="1"/>
</dbReference>
<comment type="subunit">
    <text evidence="9">Monomer.</text>
</comment>
<dbReference type="GO" id="GO:0005737">
    <property type="term" value="C:cytoplasm"/>
    <property type="evidence" value="ECO:0007669"/>
    <property type="project" value="UniProtKB-SubCell"/>
</dbReference>
<dbReference type="Proteomes" id="UP000324209">
    <property type="component" value="Chromosome"/>
</dbReference>
<dbReference type="OrthoDB" id="9805987at2"/>
<reference evidence="13 14" key="1">
    <citation type="submission" date="2019-02" db="EMBL/GenBank/DDBJ databases">
        <title>Complete Genome Sequence and Methylome Analysis of free living Spirochaetas.</title>
        <authorList>
            <person name="Fomenkov A."/>
            <person name="Dubinina G."/>
            <person name="Leshcheva N."/>
            <person name="Mikheeva N."/>
            <person name="Grabovich M."/>
            <person name="Vincze T."/>
            <person name="Roberts R.J."/>
        </authorList>
    </citation>
    <scope>NUCLEOTIDE SEQUENCE [LARGE SCALE GENOMIC DNA]</scope>
    <source>
        <strain evidence="13 14">K2</strain>
    </source>
</reference>
<dbReference type="HAMAP" id="MF_00123">
    <property type="entry name" value="Arg_tRNA_synth"/>
    <property type="match status" value="1"/>
</dbReference>
<keyword evidence="14" id="KW-1185">Reference proteome</keyword>
<dbReference type="InterPro" id="IPR001278">
    <property type="entry name" value="Arg-tRNA-ligase"/>
</dbReference>
<dbReference type="InterPro" id="IPR014729">
    <property type="entry name" value="Rossmann-like_a/b/a_fold"/>
</dbReference>
<name>A0A5C1QKC2_9SPIO</name>
<evidence type="ECO:0000256" key="10">
    <source>
        <dbReference type="RuleBase" id="RU363038"/>
    </source>
</evidence>
<dbReference type="NCBIfam" id="TIGR00456">
    <property type="entry name" value="argS"/>
    <property type="match status" value="1"/>
</dbReference>
<dbReference type="Pfam" id="PF05746">
    <property type="entry name" value="DALR_1"/>
    <property type="match status" value="1"/>
</dbReference>
<dbReference type="PROSITE" id="PS00178">
    <property type="entry name" value="AA_TRNA_LIGASE_I"/>
    <property type="match status" value="1"/>
</dbReference>
<keyword evidence="3 9" id="KW-0436">Ligase</keyword>
<dbReference type="Pfam" id="PF03485">
    <property type="entry name" value="Arg_tRNA_synt_N"/>
    <property type="match status" value="1"/>
</dbReference>
<evidence type="ECO:0000256" key="9">
    <source>
        <dbReference type="HAMAP-Rule" id="MF_00123"/>
    </source>
</evidence>
<comment type="subcellular location">
    <subcellularLocation>
        <location evidence="9">Cytoplasm</location>
    </subcellularLocation>
</comment>
<evidence type="ECO:0000256" key="1">
    <source>
        <dbReference type="ARBA" id="ARBA00005594"/>
    </source>
</evidence>
<dbReference type="GO" id="GO:0005524">
    <property type="term" value="F:ATP binding"/>
    <property type="evidence" value="ECO:0007669"/>
    <property type="project" value="UniProtKB-UniRule"/>
</dbReference>
<dbReference type="SUPFAM" id="SSF55190">
    <property type="entry name" value="Arginyl-tRNA synthetase (ArgRS), N-terminal 'additional' domain"/>
    <property type="match status" value="1"/>
</dbReference>
<dbReference type="InterPro" id="IPR035684">
    <property type="entry name" value="ArgRS_core"/>
</dbReference>
<comment type="catalytic activity">
    <reaction evidence="8 9">
        <text>tRNA(Arg) + L-arginine + ATP = L-arginyl-tRNA(Arg) + AMP + diphosphate</text>
        <dbReference type="Rhea" id="RHEA:20301"/>
        <dbReference type="Rhea" id="RHEA-COMP:9658"/>
        <dbReference type="Rhea" id="RHEA-COMP:9673"/>
        <dbReference type="ChEBI" id="CHEBI:30616"/>
        <dbReference type="ChEBI" id="CHEBI:32682"/>
        <dbReference type="ChEBI" id="CHEBI:33019"/>
        <dbReference type="ChEBI" id="CHEBI:78442"/>
        <dbReference type="ChEBI" id="CHEBI:78513"/>
        <dbReference type="ChEBI" id="CHEBI:456215"/>
        <dbReference type="EC" id="6.1.1.19"/>
    </reaction>
</comment>